<sequence>MSLGDARDWQNQYQRNDHMNGWSQHGVFLRCLASELAETHRKNSVAK</sequence>
<proteinExistence type="predicted"/>
<dbReference type="EMBL" id="ANOF01000099">
    <property type="protein sequence ID" value="EMI26208.1"/>
    <property type="molecule type" value="Genomic_DNA"/>
</dbReference>
<evidence type="ECO:0000313" key="2">
    <source>
        <dbReference type="Proteomes" id="UP000011996"/>
    </source>
</evidence>
<dbReference type="Proteomes" id="UP000011996">
    <property type="component" value="Unassembled WGS sequence"/>
</dbReference>
<gene>
    <name evidence="1" type="ORF">RESH_03244</name>
</gene>
<evidence type="ECO:0000313" key="1">
    <source>
        <dbReference type="EMBL" id="EMI26208.1"/>
    </source>
</evidence>
<organism evidence="1 2">
    <name type="scientific">Rhodopirellula europaea SH398</name>
    <dbReference type="NCBI Taxonomy" id="1263868"/>
    <lineage>
        <taxon>Bacteria</taxon>
        <taxon>Pseudomonadati</taxon>
        <taxon>Planctomycetota</taxon>
        <taxon>Planctomycetia</taxon>
        <taxon>Pirellulales</taxon>
        <taxon>Pirellulaceae</taxon>
        <taxon>Rhodopirellula</taxon>
    </lineage>
</organism>
<accession>M5S3K7</accession>
<dbReference type="AlphaFoldDB" id="M5S3K7"/>
<protein>
    <submittedName>
        <fullName evidence="1">Uncharacterized protein</fullName>
    </submittedName>
</protein>
<dbReference type="PATRIC" id="fig|1263868.3.peg.3510"/>
<name>M5S3K7_9BACT</name>
<reference evidence="1 2" key="1">
    <citation type="journal article" date="2013" name="Mar. Genomics">
        <title>Expression of sulfatases in Rhodopirellula baltica and the diversity of sulfatases in the genus Rhodopirellula.</title>
        <authorList>
            <person name="Wegner C.E."/>
            <person name="Richter-Heitmann T."/>
            <person name="Klindworth A."/>
            <person name="Klockow C."/>
            <person name="Richter M."/>
            <person name="Achstetter T."/>
            <person name="Glockner F.O."/>
            <person name="Harder J."/>
        </authorList>
    </citation>
    <scope>NUCLEOTIDE SEQUENCE [LARGE SCALE GENOMIC DNA]</scope>
    <source>
        <strain evidence="1 2">SH398</strain>
    </source>
</reference>
<comment type="caution">
    <text evidence="1">The sequence shown here is derived from an EMBL/GenBank/DDBJ whole genome shotgun (WGS) entry which is preliminary data.</text>
</comment>